<evidence type="ECO:0000313" key="2">
    <source>
        <dbReference type="EMBL" id="KAK7162468.1"/>
    </source>
</evidence>
<organism evidence="2 3">
    <name type="scientific">Phoxinus phoxinus</name>
    <name type="common">Eurasian minnow</name>
    <dbReference type="NCBI Taxonomy" id="58324"/>
    <lineage>
        <taxon>Eukaryota</taxon>
        <taxon>Metazoa</taxon>
        <taxon>Chordata</taxon>
        <taxon>Craniata</taxon>
        <taxon>Vertebrata</taxon>
        <taxon>Euteleostomi</taxon>
        <taxon>Actinopterygii</taxon>
        <taxon>Neopterygii</taxon>
        <taxon>Teleostei</taxon>
        <taxon>Ostariophysi</taxon>
        <taxon>Cypriniformes</taxon>
        <taxon>Leuciscidae</taxon>
        <taxon>Phoxininae</taxon>
        <taxon>Phoxinus</taxon>
    </lineage>
</organism>
<protein>
    <submittedName>
        <fullName evidence="2">Uncharacterized protein</fullName>
    </submittedName>
</protein>
<name>A0AAN9D5Y7_9TELE</name>
<evidence type="ECO:0000313" key="3">
    <source>
        <dbReference type="Proteomes" id="UP001364617"/>
    </source>
</evidence>
<evidence type="ECO:0000256" key="1">
    <source>
        <dbReference type="SAM" id="MobiDB-lite"/>
    </source>
</evidence>
<feature type="compositionally biased region" description="Low complexity" evidence="1">
    <location>
        <begin position="7"/>
        <end position="17"/>
    </location>
</feature>
<feature type="region of interest" description="Disordered" evidence="1">
    <location>
        <begin position="1"/>
        <end position="32"/>
    </location>
</feature>
<gene>
    <name evidence="2" type="ORF">R3I93_006698</name>
</gene>
<comment type="caution">
    <text evidence="2">The sequence shown here is derived from an EMBL/GenBank/DDBJ whole genome shotgun (WGS) entry which is preliminary data.</text>
</comment>
<dbReference type="EMBL" id="JAYKXH010000007">
    <property type="protein sequence ID" value="KAK7162468.1"/>
    <property type="molecule type" value="Genomic_DNA"/>
</dbReference>
<reference evidence="2 3" key="1">
    <citation type="submission" date="2024-02" db="EMBL/GenBank/DDBJ databases">
        <title>Chromosome-level genome assembly of the Eurasian Minnow (Phoxinus phoxinus).</title>
        <authorList>
            <person name="Oriowo T.O."/>
            <person name="Martin S."/>
            <person name="Stange M."/>
            <person name="Chrysostomakis Y."/>
            <person name="Brown T."/>
            <person name="Winkler S."/>
            <person name="Kukowka S."/>
            <person name="Myers E.W."/>
            <person name="Bohne A."/>
        </authorList>
    </citation>
    <scope>NUCLEOTIDE SEQUENCE [LARGE SCALE GENOMIC DNA]</scope>
    <source>
        <strain evidence="2">ZFMK-TIS-60720</strain>
        <tissue evidence="2">Whole Organism</tissue>
    </source>
</reference>
<accession>A0AAN9D5Y7</accession>
<dbReference type="Proteomes" id="UP001364617">
    <property type="component" value="Unassembled WGS sequence"/>
</dbReference>
<keyword evidence="3" id="KW-1185">Reference proteome</keyword>
<sequence length="86" mass="9507">MDPGGEAPSSSPTTASADIIPSHGKKRSIGSASKHQTIMFKAKADVEWIQRDIQVGRKISNADMTLYRHRRRLGMSEYSIICICIC</sequence>
<proteinExistence type="predicted"/>
<dbReference type="AlphaFoldDB" id="A0AAN9D5Y7"/>